<dbReference type="AlphaFoldDB" id="A0A437Q7B6"/>
<dbReference type="InterPro" id="IPR036520">
    <property type="entry name" value="UPF0759_sf"/>
</dbReference>
<keyword evidence="2" id="KW-1185">Reference proteome</keyword>
<accession>A0A437Q7B6</accession>
<dbReference type="PANTHER" id="PTHR30348:SF9">
    <property type="entry name" value="UPF0759 PROTEIN YECE"/>
    <property type="match status" value="1"/>
</dbReference>
<dbReference type="InterPro" id="IPR002763">
    <property type="entry name" value="DUF72"/>
</dbReference>
<comment type="caution">
    <text evidence="1">The sequence shown here is derived from an EMBL/GenBank/DDBJ whole genome shotgun (WGS) entry which is preliminary data.</text>
</comment>
<organism evidence="1 2">
    <name type="scientific">Neptunomonas marina</name>
    <dbReference type="NCBI Taxonomy" id="1815562"/>
    <lineage>
        <taxon>Bacteria</taxon>
        <taxon>Pseudomonadati</taxon>
        <taxon>Pseudomonadota</taxon>
        <taxon>Gammaproteobacteria</taxon>
        <taxon>Oceanospirillales</taxon>
        <taxon>Oceanospirillaceae</taxon>
        <taxon>Neptunomonas</taxon>
    </lineage>
</organism>
<name>A0A437Q7B6_9GAMM</name>
<dbReference type="SUPFAM" id="SSF117396">
    <property type="entry name" value="TM1631-like"/>
    <property type="match status" value="1"/>
</dbReference>
<dbReference type="RefSeq" id="WP_127694596.1">
    <property type="nucleotide sequence ID" value="NZ_SACQ01000005.1"/>
</dbReference>
<dbReference type="Pfam" id="PF01904">
    <property type="entry name" value="DUF72"/>
    <property type="match status" value="1"/>
</dbReference>
<dbReference type="Proteomes" id="UP000282818">
    <property type="component" value="Unassembled WGS sequence"/>
</dbReference>
<dbReference type="PANTHER" id="PTHR30348">
    <property type="entry name" value="UNCHARACTERIZED PROTEIN YECE"/>
    <property type="match status" value="1"/>
</dbReference>
<dbReference type="Gene3D" id="3.20.20.410">
    <property type="entry name" value="Protein of unknown function UPF0759"/>
    <property type="match status" value="1"/>
</dbReference>
<protein>
    <submittedName>
        <fullName evidence="1">DUF72 domain-containing protein</fullName>
    </submittedName>
</protein>
<reference evidence="1 2" key="1">
    <citation type="submission" date="2019-01" db="EMBL/GenBank/DDBJ databases">
        <authorList>
            <person name="Chen W.-M."/>
        </authorList>
    </citation>
    <scope>NUCLEOTIDE SEQUENCE [LARGE SCALE GENOMIC DNA]</scope>
    <source>
        <strain evidence="1 2">HPM-16</strain>
    </source>
</reference>
<dbReference type="EMBL" id="SACQ01000005">
    <property type="protein sequence ID" value="RVU30400.1"/>
    <property type="molecule type" value="Genomic_DNA"/>
</dbReference>
<sequence length="283" mass="32844">MKTLSQKYFIGLAQWHHPEWYPDLADKRAALPRYAEHFSSVEGNNTFYGLPAPSTLQQWHEETPSTFRFCLKFPKRITHELKLRHCDEEVQNFLVHAAQLKEKVGILWLQMSHQFAPSDLPSLAKLLSQLPQEFSYGIEVRHLNFFNKSDEERAFNRLLLERGINRVAFDTRTLFAHPMPDAVTQEALRAKPRVPLHVIATGQHPMVRFITPLDYQLASSALDQWVNKAKAWIEEGKTPYFFFHTPNNERAPQLAIEFAQRLAELEPTCAPLKAWTTPQPELF</sequence>
<evidence type="ECO:0000313" key="1">
    <source>
        <dbReference type="EMBL" id="RVU30400.1"/>
    </source>
</evidence>
<evidence type="ECO:0000313" key="2">
    <source>
        <dbReference type="Proteomes" id="UP000282818"/>
    </source>
</evidence>
<proteinExistence type="predicted"/>
<gene>
    <name evidence="1" type="ORF">EOE65_12220</name>
</gene>